<evidence type="ECO:0000313" key="10">
    <source>
        <dbReference type="Proteomes" id="UP000509750"/>
    </source>
</evidence>
<dbReference type="Pfam" id="PF02080">
    <property type="entry name" value="TrkA_C"/>
    <property type="match status" value="2"/>
</dbReference>
<dbReference type="InterPro" id="IPR006036">
    <property type="entry name" value="K_uptake_TrkA"/>
</dbReference>
<keyword evidence="4" id="KW-0630">Potassium</keyword>
<dbReference type="NCBIfam" id="NF007031">
    <property type="entry name" value="PRK09496.1-2"/>
    <property type="match status" value="1"/>
</dbReference>
<dbReference type="SUPFAM" id="SSF51735">
    <property type="entry name" value="NAD(P)-binding Rossmann-fold domains"/>
    <property type="match status" value="2"/>
</dbReference>
<dbReference type="InterPro" id="IPR036291">
    <property type="entry name" value="NAD(P)-bd_dom_sf"/>
</dbReference>
<dbReference type="EMBL" id="CP058529">
    <property type="protein sequence ID" value="QLG26459.1"/>
    <property type="molecule type" value="Genomic_DNA"/>
</dbReference>
<keyword evidence="10" id="KW-1185">Reference proteome</keyword>
<dbReference type="GeneID" id="56027648"/>
<gene>
    <name evidence="9" type="primary">trkA</name>
    <name evidence="9" type="ORF">HUG10_02405</name>
</gene>
<keyword evidence="3" id="KW-0633">Potassium transport</keyword>
<feature type="domain" description="RCK C-terminal" evidence="8">
    <location>
        <begin position="139"/>
        <end position="220"/>
    </location>
</feature>
<dbReference type="NCBIfam" id="NF007039">
    <property type="entry name" value="PRK09496.3-2"/>
    <property type="match status" value="1"/>
</dbReference>
<dbReference type="PANTHER" id="PTHR43833:SF5">
    <property type="entry name" value="TRK SYSTEM POTASSIUM UPTAKE PROTEIN TRKA"/>
    <property type="match status" value="1"/>
</dbReference>
<evidence type="ECO:0000259" key="7">
    <source>
        <dbReference type="PROSITE" id="PS51201"/>
    </source>
</evidence>
<dbReference type="GO" id="GO:0015079">
    <property type="term" value="F:potassium ion transmembrane transporter activity"/>
    <property type="evidence" value="ECO:0007669"/>
    <property type="project" value="InterPro"/>
</dbReference>
<dbReference type="NCBIfam" id="NF007041">
    <property type="entry name" value="PRK09496.3-4"/>
    <property type="match status" value="1"/>
</dbReference>
<dbReference type="InterPro" id="IPR006037">
    <property type="entry name" value="RCK_C"/>
</dbReference>
<keyword evidence="6" id="KW-0406">Ion transport</keyword>
<dbReference type="InterPro" id="IPR003148">
    <property type="entry name" value="RCK_N"/>
</dbReference>
<name>A0A7D5K666_9EURY</name>
<evidence type="ECO:0000256" key="2">
    <source>
        <dbReference type="ARBA" id="ARBA00022448"/>
    </source>
</evidence>
<evidence type="ECO:0000313" key="9">
    <source>
        <dbReference type="EMBL" id="QLG26459.1"/>
    </source>
</evidence>
<keyword evidence="5" id="KW-0520">NAD</keyword>
<evidence type="ECO:0000256" key="6">
    <source>
        <dbReference type="ARBA" id="ARBA00023065"/>
    </source>
</evidence>
<keyword evidence="2" id="KW-0813">Transport</keyword>
<feature type="domain" description="RCK N-terminal" evidence="7">
    <location>
        <begin position="1"/>
        <end position="119"/>
    </location>
</feature>
<dbReference type="OrthoDB" id="27588at2157"/>
<evidence type="ECO:0000256" key="5">
    <source>
        <dbReference type="ARBA" id="ARBA00023027"/>
    </source>
</evidence>
<dbReference type="PRINTS" id="PR00335">
    <property type="entry name" value="KUPTAKETRKA"/>
</dbReference>
<evidence type="ECO:0000256" key="3">
    <source>
        <dbReference type="ARBA" id="ARBA00022538"/>
    </source>
</evidence>
<dbReference type="PANTHER" id="PTHR43833">
    <property type="entry name" value="POTASSIUM CHANNEL PROTEIN 2-RELATED-RELATED"/>
    <property type="match status" value="1"/>
</dbReference>
<evidence type="ECO:0000256" key="1">
    <source>
        <dbReference type="ARBA" id="ARBA00003660"/>
    </source>
</evidence>
<dbReference type="InterPro" id="IPR050721">
    <property type="entry name" value="Trk_Ktr_HKT_K-transport"/>
</dbReference>
<dbReference type="NCBIfam" id="NF007034">
    <property type="entry name" value="PRK09496.2-1"/>
    <property type="match status" value="1"/>
</dbReference>
<dbReference type="PROSITE" id="PS51201">
    <property type="entry name" value="RCK_N"/>
    <property type="match status" value="2"/>
</dbReference>
<protein>
    <submittedName>
        <fullName evidence="9">Trk system potassium transporter TrkA</fullName>
    </submittedName>
</protein>
<sequence>MRVVVIGAGQVGESIAADLDDSNEVVVIERDPDRCEELTYDLDVLTINGDGTSVETLEEAGVMDADMVIASTDDDETNIVACSTVKAISDAFTIARVKETEYLKTWRRSNTAFGIDFMVCTNLLTAQSVVRVVGLPAAIDVDPFAGGKVQMAEFEIAEGSGVAGETVSEADRFDSLTFAALLRGEEVVIPTGETVIQQDDRIIVIGSPRSVREFASTVASGDARNDVTKAVIVGGSQIGYHVARLFEERDISVRLIEQDANRARRLAEDLPGSVVLQSDATDVDFLEREHVGDADVLVGALDSDEKNLLACLLAKRLGVGRTVSIVDSDPYIDLFETVGVDVAISPRAVVAEEITRFTREGGAENVALIESHKAEVIEIEVEPDSPLAGQTIRESVASLPERVVFGAITRNGTFITPRGDTVIEVGDHVVAFAPADVAEELTARL</sequence>
<dbReference type="SUPFAM" id="SSF116726">
    <property type="entry name" value="TrkA C-terminal domain-like"/>
    <property type="match status" value="2"/>
</dbReference>
<feature type="domain" description="RCK C-terminal" evidence="8">
    <location>
        <begin position="364"/>
        <end position="445"/>
    </location>
</feature>
<proteinExistence type="predicted"/>
<comment type="function">
    <text evidence="1">Part of a potassium transport system.</text>
</comment>
<dbReference type="Pfam" id="PF02254">
    <property type="entry name" value="TrkA_N"/>
    <property type="match status" value="2"/>
</dbReference>
<dbReference type="AlphaFoldDB" id="A0A7D5K666"/>
<dbReference type="Proteomes" id="UP000509750">
    <property type="component" value="Chromosome"/>
</dbReference>
<dbReference type="InterPro" id="IPR036721">
    <property type="entry name" value="RCK_C_sf"/>
</dbReference>
<organism evidence="9 10">
    <name type="scientific">Halorarum halophilum</name>
    <dbReference type="NCBI Taxonomy" id="2743090"/>
    <lineage>
        <taxon>Archaea</taxon>
        <taxon>Methanobacteriati</taxon>
        <taxon>Methanobacteriota</taxon>
        <taxon>Stenosarchaea group</taxon>
        <taxon>Halobacteria</taxon>
        <taxon>Halobacteriales</taxon>
        <taxon>Haloferacaceae</taxon>
        <taxon>Halorarum</taxon>
    </lineage>
</organism>
<evidence type="ECO:0000256" key="4">
    <source>
        <dbReference type="ARBA" id="ARBA00022958"/>
    </source>
</evidence>
<dbReference type="Gene3D" id="3.40.50.720">
    <property type="entry name" value="NAD(P)-binding Rossmann-like Domain"/>
    <property type="match status" value="2"/>
</dbReference>
<feature type="domain" description="RCK N-terminal" evidence="7">
    <location>
        <begin position="227"/>
        <end position="344"/>
    </location>
</feature>
<dbReference type="GO" id="GO:0005886">
    <property type="term" value="C:plasma membrane"/>
    <property type="evidence" value="ECO:0007669"/>
    <property type="project" value="InterPro"/>
</dbReference>
<dbReference type="Gene3D" id="3.30.70.1450">
    <property type="entry name" value="Regulator of K+ conductance, C-terminal domain"/>
    <property type="match status" value="2"/>
</dbReference>
<dbReference type="KEGG" id="halg:HUG10_02405"/>
<accession>A0A7D5K666</accession>
<dbReference type="RefSeq" id="WP_179168034.1">
    <property type="nucleotide sequence ID" value="NZ_CP058529.1"/>
</dbReference>
<dbReference type="PROSITE" id="PS51202">
    <property type="entry name" value="RCK_C"/>
    <property type="match status" value="2"/>
</dbReference>
<evidence type="ECO:0000259" key="8">
    <source>
        <dbReference type="PROSITE" id="PS51202"/>
    </source>
</evidence>
<reference evidence="9 10" key="1">
    <citation type="submission" date="2020-07" db="EMBL/GenBank/DDBJ databases">
        <title>Gai3-2, isolated from salt lake.</title>
        <authorList>
            <person name="Cui H."/>
            <person name="Shi X."/>
        </authorList>
    </citation>
    <scope>NUCLEOTIDE SEQUENCE [LARGE SCALE GENOMIC DNA]</scope>
    <source>
        <strain evidence="9 10">Gai3-2</strain>
    </source>
</reference>